<dbReference type="InterPro" id="IPR049250">
    <property type="entry name" value="DUF6883"/>
</dbReference>
<accession>A0A7W9C6X9</accession>
<comment type="caution">
    <text evidence="2">The sequence shown here is derived from an EMBL/GenBank/DDBJ whole genome shotgun (WGS) entry which is preliminary data.</text>
</comment>
<name>A0A7W9C6X9_9CAUL</name>
<dbReference type="Proteomes" id="UP000527324">
    <property type="component" value="Unassembled WGS sequence"/>
</dbReference>
<proteinExistence type="predicted"/>
<evidence type="ECO:0000259" key="1">
    <source>
        <dbReference type="Pfam" id="PF21814"/>
    </source>
</evidence>
<evidence type="ECO:0000313" key="3">
    <source>
        <dbReference type="Proteomes" id="UP000527324"/>
    </source>
</evidence>
<gene>
    <name evidence="2" type="ORF">GGQ93_001577</name>
</gene>
<dbReference type="Pfam" id="PF21814">
    <property type="entry name" value="DUF6883"/>
    <property type="match status" value="1"/>
</dbReference>
<sequence>MKLPGGRQAVVPEGKIEAYCLSADHPEGRHKARVFASALGLTRADAPYLKRRLLEAAKEAEAEVVRTTPFGTLYRVRFVLEFGGRSALIRSGWIVGSDGVPRLTTAMVE</sequence>
<keyword evidence="3" id="KW-1185">Reference proteome</keyword>
<organism evidence="2 3">
    <name type="scientific">Brevundimonas aurantiaca</name>
    <dbReference type="NCBI Taxonomy" id="74316"/>
    <lineage>
        <taxon>Bacteria</taxon>
        <taxon>Pseudomonadati</taxon>
        <taxon>Pseudomonadota</taxon>
        <taxon>Alphaproteobacteria</taxon>
        <taxon>Caulobacterales</taxon>
        <taxon>Caulobacteraceae</taxon>
        <taxon>Brevundimonas</taxon>
    </lineage>
</organism>
<dbReference type="EMBL" id="JACHOQ010000003">
    <property type="protein sequence ID" value="MBB5739863.1"/>
    <property type="molecule type" value="Genomic_DNA"/>
</dbReference>
<dbReference type="AlphaFoldDB" id="A0A7W9C6X9"/>
<dbReference type="RefSeq" id="WP_183216217.1">
    <property type="nucleotide sequence ID" value="NZ_CAJFZW010000009.1"/>
</dbReference>
<feature type="domain" description="DUF6883" evidence="1">
    <location>
        <begin position="2"/>
        <end position="108"/>
    </location>
</feature>
<reference evidence="2 3" key="1">
    <citation type="submission" date="2020-08" db="EMBL/GenBank/DDBJ databases">
        <title>Genomic Encyclopedia of Type Strains, Phase IV (KMG-IV): sequencing the most valuable type-strain genomes for metagenomic binning, comparative biology and taxonomic classification.</title>
        <authorList>
            <person name="Goeker M."/>
        </authorList>
    </citation>
    <scope>NUCLEOTIDE SEQUENCE [LARGE SCALE GENOMIC DNA]</scope>
    <source>
        <strain evidence="2 3">DSM 4731</strain>
    </source>
</reference>
<protein>
    <recommendedName>
        <fullName evidence="1">DUF6883 domain-containing protein</fullName>
    </recommendedName>
</protein>
<evidence type="ECO:0000313" key="2">
    <source>
        <dbReference type="EMBL" id="MBB5739863.1"/>
    </source>
</evidence>